<accession>A0A133P6A1</accession>
<dbReference type="Pfam" id="PF00589">
    <property type="entry name" value="Phage_integrase"/>
    <property type="match status" value="1"/>
</dbReference>
<dbReference type="PANTHER" id="PTHR30349:SF82">
    <property type="entry name" value="INTEGRASE_RECOMBINASE YOEC-RELATED"/>
    <property type="match status" value="1"/>
</dbReference>
<keyword evidence="1" id="KW-0233">DNA recombination</keyword>
<name>A0A133P6A1_FUSNU</name>
<dbReference type="InterPro" id="IPR011010">
    <property type="entry name" value="DNA_brk_join_enz"/>
</dbReference>
<dbReference type="PATRIC" id="fig|851.8.peg.635"/>
<comment type="caution">
    <text evidence="3">The sequence shown here is derived from an EMBL/GenBank/DDBJ whole genome shotgun (WGS) entry which is preliminary data.</text>
</comment>
<feature type="domain" description="Tyr recombinase" evidence="2">
    <location>
        <begin position="12"/>
        <end position="201"/>
    </location>
</feature>
<evidence type="ECO:0000313" key="3">
    <source>
        <dbReference type="EMBL" id="KXA24030.1"/>
    </source>
</evidence>
<dbReference type="Gene3D" id="1.10.443.10">
    <property type="entry name" value="Intergrase catalytic core"/>
    <property type="match status" value="1"/>
</dbReference>
<dbReference type="InterPro" id="IPR002104">
    <property type="entry name" value="Integrase_catalytic"/>
</dbReference>
<protein>
    <submittedName>
        <fullName evidence="3">Site-specific recombinase, phage integrase family</fullName>
    </submittedName>
</protein>
<reference evidence="4" key="1">
    <citation type="submission" date="2016-01" db="EMBL/GenBank/DDBJ databases">
        <authorList>
            <person name="Mitreva M."/>
            <person name="Pepin K.H."/>
            <person name="Mihindukulasuriya K.A."/>
            <person name="Fulton R."/>
            <person name="Fronick C."/>
            <person name="O'Laughlin M."/>
            <person name="Miner T."/>
            <person name="Herter B."/>
            <person name="Rosa B.A."/>
            <person name="Cordes M."/>
            <person name="Tomlinson C."/>
            <person name="Wollam A."/>
            <person name="Palsikar V.B."/>
            <person name="Mardis E.R."/>
            <person name="Wilson R.K."/>
        </authorList>
    </citation>
    <scope>NUCLEOTIDE SEQUENCE [LARGE SCALE GENOMIC DNA]</scope>
    <source>
        <strain evidence="4">MJR7757B</strain>
    </source>
</reference>
<dbReference type="InterPro" id="IPR013762">
    <property type="entry name" value="Integrase-like_cat_sf"/>
</dbReference>
<dbReference type="GO" id="GO:0006310">
    <property type="term" value="P:DNA recombination"/>
    <property type="evidence" value="ECO:0007669"/>
    <property type="project" value="UniProtKB-KW"/>
</dbReference>
<organism evidence="3 4">
    <name type="scientific">Fusobacterium nucleatum</name>
    <dbReference type="NCBI Taxonomy" id="851"/>
    <lineage>
        <taxon>Bacteria</taxon>
        <taxon>Fusobacteriati</taxon>
        <taxon>Fusobacteriota</taxon>
        <taxon>Fusobacteriia</taxon>
        <taxon>Fusobacteriales</taxon>
        <taxon>Fusobacteriaceae</taxon>
        <taxon>Fusobacterium</taxon>
    </lineage>
</organism>
<dbReference type="PROSITE" id="PS51898">
    <property type="entry name" value="TYR_RECOMBINASE"/>
    <property type="match status" value="1"/>
</dbReference>
<dbReference type="GO" id="GO:0015074">
    <property type="term" value="P:DNA integration"/>
    <property type="evidence" value="ECO:0007669"/>
    <property type="project" value="InterPro"/>
</dbReference>
<sequence>MEDKMEFNKKGQEVKYIKTEDLKKIREYLKYKNKITFLAFVNIGVNVGLRISDLSTLRFENIDRRNWNYTLIERKTKKKRIIKFNAVCKKSIKELEKYYEELEYSTKEGYLFKSLSPYQKKLRLDEPFTINGVSKEFKKIEEYLNIPYPLGSHSLRKTWGKNVYDATLNIALIMKAFNHSSPGITLKYIGIEEEDINRLYEGIEI</sequence>
<dbReference type="InterPro" id="IPR050090">
    <property type="entry name" value="Tyrosine_recombinase_XerCD"/>
</dbReference>
<dbReference type="PANTHER" id="PTHR30349">
    <property type="entry name" value="PHAGE INTEGRASE-RELATED"/>
    <property type="match status" value="1"/>
</dbReference>
<dbReference type="SUPFAM" id="SSF56349">
    <property type="entry name" value="DNA breaking-rejoining enzymes"/>
    <property type="match status" value="1"/>
</dbReference>
<evidence type="ECO:0000313" key="4">
    <source>
        <dbReference type="Proteomes" id="UP000070401"/>
    </source>
</evidence>
<evidence type="ECO:0000256" key="1">
    <source>
        <dbReference type="ARBA" id="ARBA00023172"/>
    </source>
</evidence>
<proteinExistence type="predicted"/>
<dbReference type="GO" id="GO:0003677">
    <property type="term" value="F:DNA binding"/>
    <property type="evidence" value="ECO:0007669"/>
    <property type="project" value="InterPro"/>
</dbReference>
<dbReference type="EMBL" id="LRPY01000058">
    <property type="protein sequence ID" value="KXA24030.1"/>
    <property type="molecule type" value="Genomic_DNA"/>
</dbReference>
<keyword evidence="4" id="KW-1185">Reference proteome</keyword>
<evidence type="ECO:0000259" key="2">
    <source>
        <dbReference type="PROSITE" id="PS51898"/>
    </source>
</evidence>
<dbReference type="Proteomes" id="UP000070401">
    <property type="component" value="Unassembled WGS sequence"/>
</dbReference>
<dbReference type="AlphaFoldDB" id="A0A133P6A1"/>
<gene>
    <name evidence="3" type="ORF">HMPREF3221_00628</name>
</gene>